<dbReference type="InterPro" id="IPR029058">
    <property type="entry name" value="AB_hydrolase_fold"/>
</dbReference>
<accession>A0A7I4CN28</accession>
<keyword evidence="2" id="KW-1185">Reference proteome</keyword>
<gene>
    <name evidence="1" type="primary">LOC112276540</name>
</gene>
<proteinExistence type="predicted"/>
<evidence type="ECO:0008006" key="3">
    <source>
        <dbReference type="Google" id="ProtNLM"/>
    </source>
</evidence>
<reference evidence="1 2" key="1">
    <citation type="journal article" date="2008" name="Science">
        <title>The Physcomitrella genome reveals evolutionary insights into the conquest of land by plants.</title>
        <authorList>
            <person name="Rensing S."/>
            <person name="Lang D."/>
            <person name="Zimmer A."/>
            <person name="Terry A."/>
            <person name="Salamov A."/>
            <person name="Shapiro H."/>
            <person name="Nishiyama T."/>
            <person name="Perroud P.-F."/>
            <person name="Lindquist E."/>
            <person name="Kamisugi Y."/>
            <person name="Tanahashi T."/>
            <person name="Sakakibara K."/>
            <person name="Fujita T."/>
            <person name="Oishi K."/>
            <person name="Shin-I T."/>
            <person name="Kuroki Y."/>
            <person name="Toyoda A."/>
            <person name="Suzuki Y."/>
            <person name="Hashimoto A."/>
            <person name="Yamaguchi K."/>
            <person name="Sugano A."/>
            <person name="Kohara Y."/>
            <person name="Fujiyama A."/>
            <person name="Anterola A."/>
            <person name="Aoki S."/>
            <person name="Ashton N."/>
            <person name="Barbazuk W.B."/>
            <person name="Barker E."/>
            <person name="Bennetzen J."/>
            <person name="Bezanilla M."/>
            <person name="Blankenship R."/>
            <person name="Cho S.H."/>
            <person name="Dutcher S."/>
            <person name="Estelle M."/>
            <person name="Fawcett J.A."/>
            <person name="Gundlach H."/>
            <person name="Hanada K."/>
            <person name="Heyl A."/>
            <person name="Hicks K.A."/>
            <person name="Hugh J."/>
            <person name="Lohr M."/>
            <person name="Mayer K."/>
            <person name="Melkozernov A."/>
            <person name="Murata T."/>
            <person name="Nelson D."/>
            <person name="Pils B."/>
            <person name="Prigge M."/>
            <person name="Reiss B."/>
            <person name="Renner T."/>
            <person name="Rombauts S."/>
            <person name="Rushton P."/>
            <person name="Sanderfoot A."/>
            <person name="Schween G."/>
            <person name="Shiu S.-H."/>
            <person name="Stueber K."/>
            <person name="Theodoulou F.L."/>
            <person name="Tu H."/>
            <person name="Van de Peer Y."/>
            <person name="Verrier P.J."/>
            <person name="Waters E."/>
            <person name="Wood A."/>
            <person name="Yang L."/>
            <person name="Cove D."/>
            <person name="Cuming A."/>
            <person name="Hasebe M."/>
            <person name="Lucas S."/>
            <person name="Mishler D.B."/>
            <person name="Reski R."/>
            <person name="Grigoriev I."/>
            <person name="Quatrano R.S."/>
            <person name="Boore J.L."/>
        </authorList>
    </citation>
    <scope>NUCLEOTIDE SEQUENCE [LARGE SCALE GENOMIC DNA]</scope>
    <source>
        <strain evidence="1 2">cv. Gransden 2004</strain>
    </source>
</reference>
<dbReference type="EnsemblPlants" id="Pp3c24_11800V3.2">
    <property type="protein sequence ID" value="Pp3c24_11800V3.2"/>
    <property type="gene ID" value="Pp3c24_11800"/>
</dbReference>
<dbReference type="Proteomes" id="UP000006727">
    <property type="component" value="Chromosome 24"/>
</dbReference>
<organism evidence="1 2">
    <name type="scientific">Physcomitrium patens</name>
    <name type="common">Spreading-leaved earth moss</name>
    <name type="synonym">Physcomitrella patens</name>
    <dbReference type="NCBI Taxonomy" id="3218"/>
    <lineage>
        <taxon>Eukaryota</taxon>
        <taxon>Viridiplantae</taxon>
        <taxon>Streptophyta</taxon>
        <taxon>Embryophyta</taxon>
        <taxon>Bryophyta</taxon>
        <taxon>Bryophytina</taxon>
        <taxon>Bryopsida</taxon>
        <taxon>Funariidae</taxon>
        <taxon>Funariales</taxon>
        <taxon>Funariaceae</taxon>
        <taxon>Physcomitrium</taxon>
    </lineage>
</organism>
<dbReference type="Gramene" id="Pp3c24_11800V3.2">
    <property type="protein sequence ID" value="Pp3c24_11800V3.2"/>
    <property type="gene ID" value="Pp3c24_11800"/>
</dbReference>
<protein>
    <recommendedName>
        <fullName evidence="3">AB hydrolase-1 domain-containing protein</fullName>
    </recommendedName>
</protein>
<dbReference type="PANTHER" id="PTHR10992">
    <property type="entry name" value="METHYLESTERASE FAMILY MEMBER"/>
    <property type="match status" value="1"/>
</dbReference>
<dbReference type="EMBL" id="ABEU02000024">
    <property type="status" value="NOT_ANNOTATED_CDS"/>
    <property type="molecule type" value="Genomic_DNA"/>
</dbReference>
<dbReference type="Gene3D" id="3.40.50.1820">
    <property type="entry name" value="alpha/beta hydrolase"/>
    <property type="match status" value="2"/>
</dbReference>
<dbReference type="InterPro" id="IPR045889">
    <property type="entry name" value="MES/HNL"/>
</dbReference>
<dbReference type="SUPFAM" id="SSF53474">
    <property type="entry name" value="alpha/beta-Hydrolases"/>
    <property type="match status" value="1"/>
</dbReference>
<dbReference type="PANTHER" id="PTHR10992:SF1032">
    <property type="entry name" value="METHYLESTERASE 17"/>
    <property type="match status" value="1"/>
</dbReference>
<name>A0A7I4CN28_PHYPA</name>
<evidence type="ECO:0000313" key="1">
    <source>
        <dbReference type="EnsemblPlants" id="Pp3c24_11800V3.2"/>
    </source>
</evidence>
<evidence type="ECO:0000313" key="2">
    <source>
        <dbReference type="Proteomes" id="UP000006727"/>
    </source>
</evidence>
<sequence>MHVLNPLRILPLVSRRVEDLRFACLWSAELVPWCCWLRVGLEIRLEVEVEDRMAHHHFVLIHGGCYGAWAWCKLEDCLQRKGCKVTALDMTGAGIHPADPDSITTYEEYHQPALIFFESVPEGNLDKDIVLASKLVRPYPNRMLATPITYTQERHGQVPAVYIKYSQDNAFPPQAQEYMVSHYGPFQEVIELEGSHFNFWARVDDFTTLIVSLANKYTTQTSSPVYHATTQVT</sequence>
<reference evidence="1 2" key="2">
    <citation type="journal article" date="2018" name="Plant J.">
        <title>The Physcomitrella patens chromosome-scale assembly reveals moss genome structure and evolution.</title>
        <authorList>
            <person name="Lang D."/>
            <person name="Ullrich K.K."/>
            <person name="Murat F."/>
            <person name="Fuchs J."/>
            <person name="Jenkins J."/>
            <person name="Haas F.B."/>
            <person name="Piednoel M."/>
            <person name="Gundlach H."/>
            <person name="Van Bel M."/>
            <person name="Meyberg R."/>
            <person name="Vives C."/>
            <person name="Morata J."/>
            <person name="Symeonidi A."/>
            <person name="Hiss M."/>
            <person name="Muchero W."/>
            <person name="Kamisugi Y."/>
            <person name="Saleh O."/>
            <person name="Blanc G."/>
            <person name="Decker E.L."/>
            <person name="van Gessel N."/>
            <person name="Grimwood J."/>
            <person name="Hayes R.D."/>
            <person name="Graham S.W."/>
            <person name="Gunter L.E."/>
            <person name="McDaniel S.F."/>
            <person name="Hoernstein S.N.W."/>
            <person name="Larsson A."/>
            <person name="Li F.W."/>
            <person name="Perroud P.F."/>
            <person name="Phillips J."/>
            <person name="Ranjan P."/>
            <person name="Rokshar D.S."/>
            <person name="Rothfels C.J."/>
            <person name="Schneider L."/>
            <person name="Shu S."/>
            <person name="Stevenson D.W."/>
            <person name="Thummler F."/>
            <person name="Tillich M."/>
            <person name="Villarreal Aguilar J.C."/>
            <person name="Widiez T."/>
            <person name="Wong G.K."/>
            <person name="Wymore A."/>
            <person name="Zhang Y."/>
            <person name="Zimmer A.D."/>
            <person name="Quatrano R.S."/>
            <person name="Mayer K.F.X."/>
            <person name="Goodstein D."/>
            <person name="Casacuberta J.M."/>
            <person name="Vandepoele K."/>
            <person name="Reski R."/>
            <person name="Cuming A.C."/>
            <person name="Tuskan G.A."/>
            <person name="Maumus F."/>
            <person name="Salse J."/>
            <person name="Schmutz J."/>
            <person name="Rensing S.A."/>
        </authorList>
    </citation>
    <scope>NUCLEOTIDE SEQUENCE [LARGE SCALE GENOMIC DNA]</scope>
    <source>
        <strain evidence="1 2">cv. Gransden 2004</strain>
    </source>
</reference>
<dbReference type="AlphaFoldDB" id="A0A7I4CN28"/>
<reference evidence="1" key="3">
    <citation type="submission" date="2020-12" db="UniProtKB">
        <authorList>
            <consortium name="EnsemblPlants"/>
        </authorList>
    </citation>
    <scope>IDENTIFICATION</scope>
</reference>